<comment type="similarity">
    <text evidence="1">Belongs to the hemerythrin family.</text>
</comment>
<dbReference type="InterPro" id="IPR001789">
    <property type="entry name" value="Sig_transdc_resp-reg_receiver"/>
</dbReference>
<dbReference type="PANTHER" id="PTHR44591:SF3">
    <property type="entry name" value="RESPONSE REGULATORY DOMAIN-CONTAINING PROTEIN"/>
    <property type="match status" value="1"/>
</dbReference>
<dbReference type="SUPFAM" id="SSF52172">
    <property type="entry name" value="CheY-like"/>
    <property type="match status" value="1"/>
</dbReference>
<dbReference type="PANTHER" id="PTHR44591">
    <property type="entry name" value="STRESS RESPONSE REGULATOR PROTEIN 1"/>
    <property type="match status" value="1"/>
</dbReference>
<dbReference type="Gene3D" id="1.20.120.50">
    <property type="entry name" value="Hemerythrin-like"/>
    <property type="match status" value="1"/>
</dbReference>
<keyword evidence="4" id="KW-0408">Iron</keyword>
<evidence type="ECO:0000256" key="3">
    <source>
        <dbReference type="ARBA" id="ARBA00022723"/>
    </source>
</evidence>
<comment type="caution">
    <text evidence="7">The sequence shown here is derived from an EMBL/GenBank/DDBJ whole genome shotgun (WGS) entry which is preliminary data.</text>
</comment>
<feature type="modified residue" description="4-aspartylphosphate" evidence="5">
    <location>
        <position position="220"/>
    </location>
</feature>
<reference evidence="7 8" key="1">
    <citation type="submission" date="2020-08" db="EMBL/GenBank/DDBJ databases">
        <title>Genome sequencing of Purple Non-Sulfur Bacteria from various extreme environments.</title>
        <authorList>
            <person name="Mayer M."/>
        </authorList>
    </citation>
    <scope>NUCLEOTIDE SEQUENCE [LARGE SCALE GENOMIC DNA]</scope>
    <source>
        <strain evidence="7 8">JA135</strain>
    </source>
</reference>
<name>A0A7W6RYC6_9PROT</name>
<accession>A0A7W6RYC6</accession>
<feature type="domain" description="Response regulatory" evidence="6">
    <location>
        <begin position="170"/>
        <end position="285"/>
    </location>
</feature>
<dbReference type="InterPro" id="IPR016131">
    <property type="entry name" value="Haemerythrin_Fe_BS"/>
</dbReference>
<dbReference type="Proteomes" id="UP000555728">
    <property type="component" value="Unassembled WGS sequence"/>
</dbReference>
<evidence type="ECO:0000313" key="8">
    <source>
        <dbReference type="Proteomes" id="UP000555728"/>
    </source>
</evidence>
<dbReference type="SUPFAM" id="SSF47188">
    <property type="entry name" value="Hemerythrin-like"/>
    <property type="match status" value="1"/>
</dbReference>
<dbReference type="Pfam" id="PF01814">
    <property type="entry name" value="Hemerythrin"/>
    <property type="match status" value="1"/>
</dbReference>
<evidence type="ECO:0000313" key="7">
    <source>
        <dbReference type="EMBL" id="MBB4285503.1"/>
    </source>
</evidence>
<dbReference type="RefSeq" id="WP_184432780.1">
    <property type="nucleotide sequence ID" value="NZ_JACIGI010000007.1"/>
</dbReference>
<gene>
    <name evidence="7" type="ORF">GGD88_001221</name>
</gene>
<dbReference type="CDD" id="cd12107">
    <property type="entry name" value="Hemerythrin"/>
    <property type="match status" value="1"/>
</dbReference>
<dbReference type="AlphaFoldDB" id="A0A7W6RYC6"/>
<dbReference type="NCBIfam" id="NF033749">
    <property type="entry name" value="bact_hemeryth"/>
    <property type="match status" value="1"/>
</dbReference>
<dbReference type="GO" id="GO:0046872">
    <property type="term" value="F:metal ion binding"/>
    <property type="evidence" value="ECO:0007669"/>
    <property type="project" value="UniProtKB-KW"/>
</dbReference>
<dbReference type="PROSITE" id="PS50110">
    <property type="entry name" value="RESPONSE_REGULATORY"/>
    <property type="match status" value="1"/>
</dbReference>
<dbReference type="SMART" id="SM00448">
    <property type="entry name" value="REC"/>
    <property type="match status" value="1"/>
</dbReference>
<protein>
    <submittedName>
        <fullName evidence="7">Hemerythrin-like metal-binding protein</fullName>
    </submittedName>
</protein>
<dbReference type="CDD" id="cd17546">
    <property type="entry name" value="REC_hyHK_CKI1_RcsC-like"/>
    <property type="match status" value="1"/>
</dbReference>
<evidence type="ECO:0000259" key="6">
    <source>
        <dbReference type="PROSITE" id="PS50110"/>
    </source>
</evidence>
<dbReference type="GO" id="GO:0000160">
    <property type="term" value="P:phosphorelay signal transduction system"/>
    <property type="evidence" value="ECO:0007669"/>
    <property type="project" value="InterPro"/>
</dbReference>
<dbReference type="PROSITE" id="PS00550">
    <property type="entry name" value="HEMERYTHRINS"/>
    <property type="match status" value="1"/>
</dbReference>
<evidence type="ECO:0000256" key="5">
    <source>
        <dbReference type="PROSITE-ProRule" id="PRU00169"/>
    </source>
</evidence>
<dbReference type="InterPro" id="IPR035938">
    <property type="entry name" value="Hemerythrin-like_sf"/>
</dbReference>
<dbReference type="InterPro" id="IPR012827">
    <property type="entry name" value="Hemerythrin_metal-bd"/>
</dbReference>
<dbReference type="InterPro" id="IPR050595">
    <property type="entry name" value="Bact_response_regulator"/>
</dbReference>
<evidence type="ECO:0000256" key="2">
    <source>
        <dbReference type="ARBA" id="ARBA00022553"/>
    </source>
</evidence>
<evidence type="ECO:0000256" key="1">
    <source>
        <dbReference type="ARBA" id="ARBA00010587"/>
    </source>
</evidence>
<keyword evidence="8" id="KW-1185">Reference proteome</keyword>
<dbReference type="NCBIfam" id="TIGR02481">
    <property type="entry name" value="hemeryth_dom"/>
    <property type="match status" value="1"/>
</dbReference>
<evidence type="ECO:0000256" key="4">
    <source>
        <dbReference type="ARBA" id="ARBA00023004"/>
    </source>
</evidence>
<dbReference type="Gene3D" id="3.40.50.2300">
    <property type="match status" value="1"/>
</dbReference>
<organism evidence="7 8">
    <name type="scientific">Roseospira goensis</name>
    <dbReference type="NCBI Taxonomy" id="391922"/>
    <lineage>
        <taxon>Bacteria</taxon>
        <taxon>Pseudomonadati</taxon>
        <taxon>Pseudomonadota</taxon>
        <taxon>Alphaproteobacteria</taxon>
        <taxon>Rhodospirillales</taxon>
        <taxon>Rhodospirillaceae</taxon>
        <taxon>Roseospira</taxon>
    </lineage>
</organism>
<dbReference type="InterPro" id="IPR011006">
    <property type="entry name" value="CheY-like_superfamily"/>
</dbReference>
<dbReference type="InterPro" id="IPR012312">
    <property type="entry name" value="Hemerythrin-like"/>
</dbReference>
<keyword evidence="3" id="KW-0479">Metal-binding</keyword>
<keyword evidence="2 5" id="KW-0597">Phosphoprotein</keyword>
<proteinExistence type="inferred from homology"/>
<sequence length="288" mass="31855">MAYLNWSDDLETGIEMVDQDHRVLVDLLNQAHDCIGAGEETATLGSVLHALVDYTEYHFAREERLMQAARYPELPAHRELHQRLARQARDIRGRYAAQPDSVNAREVMEFLRTWLIDHILKQDFRYRPAVTAHPEAVRLASAITFDGNRPAAVNEDGPPVPEPVDFRAHSVLVVDDNPNFQIILRTILKGLGCPSVVLADSASAGLTALESHTPTLMLVDWRMDGMDGLGFVREARRRGIAVPIVMISGYSEPGFDKTAQAAGVDAFLEKPITARNLVDTVSRAVGPG</sequence>
<dbReference type="Pfam" id="PF00072">
    <property type="entry name" value="Response_reg"/>
    <property type="match status" value="1"/>
</dbReference>
<dbReference type="EMBL" id="JACIGI010000007">
    <property type="protein sequence ID" value="MBB4285503.1"/>
    <property type="molecule type" value="Genomic_DNA"/>
</dbReference>